<dbReference type="EMBL" id="UOFP01000028">
    <property type="protein sequence ID" value="VAW84110.1"/>
    <property type="molecule type" value="Genomic_DNA"/>
</dbReference>
<gene>
    <name evidence="2" type="ORF">MNBD_GAMMA18-252</name>
</gene>
<accession>A0A3B0Z4Y4</accession>
<organism evidence="2">
    <name type="scientific">hydrothermal vent metagenome</name>
    <dbReference type="NCBI Taxonomy" id="652676"/>
    <lineage>
        <taxon>unclassified sequences</taxon>
        <taxon>metagenomes</taxon>
        <taxon>ecological metagenomes</taxon>
    </lineage>
</organism>
<feature type="domain" description="Cytochrome c7-like" evidence="1">
    <location>
        <begin position="129"/>
        <end position="191"/>
    </location>
</feature>
<dbReference type="Gene3D" id="3.90.10.10">
    <property type="entry name" value="Cytochrome C3"/>
    <property type="match status" value="1"/>
</dbReference>
<dbReference type="AlphaFoldDB" id="A0A3B0Z4Y4"/>
<dbReference type="InterPro" id="IPR036280">
    <property type="entry name" value="Multihaem_cyt_sf"/>
</dbReference>
<name>A0A3B0Z4Y4_9ZZZZ</name>
<dbReference type="SUPFAM" id="SSF48695">
    <property type="entry name" value="Multiheme cytochromes"/>
    <property type="match status" value="1"/>
</dbReference>
<proteinExistence type="predicted"/>
<dbReference type="InterPro" id="IPR026352">
    <property type="entry name" value="Nanowire_3heme"/>
</dbReference>
<reference evidence="2" key="1">
    <citation type="submission" date="2018-06" db="EMBL/GenBank/DDBJ databases">
        <authorList>
            <person name="Zhirakovskaya E."/>
        </authorList>
    </citation>
    <scope>NUCLEOTIDE SEQUENCE</scope>
</reference>
<dbReference type="Pfam" id="PF14522">
    <property type="entry name" value="Cytochrome_C7"/>
    <property type="match status" value="1"/>
</dbReference>
<evidence type="ECO:0000313" key="2">
    <source>
        <dbReference type="EMBL" id="VAW84110.1"/>
    </source>
</evidence>
<dbReference type="InterPro" id="IPR029467">
    <property type="entry name" value="Cyt_c7-like"/>
</dbReference>
<sequence length="212" mass="23277">MKKLMLVGAGLLVVALVSTPVVVMAAETEAAVSSANTFNRLLQKPAERNLPPAEDGIHDAENDNTYVLQPPKIAFDSLVRSDFGNYVDWVKSLREQKINPRTERMGGGEEAMIMDLDIIREVRGSMPNVVFPHKGHTEWLQCSNCHPDIFIPQQGANRMNMAGILLGQKCGVCHGKVSFPIVTTTCRLCHSQAKPEDWAPGKSAASVDNPWQ</sequence>
<evidence type="ECO:0000259" key="1">
    <source>
        <dbReference type="Pfam" id="PF14522"/>
    </source>
</evidence>
<dbReference type="CDD" id="cd08168">
    <property type="entry name" value="Cytochrom_C3"/>
    <property type="match status" value="1"/>
</dbReference>
<dbReference type="NCBIfam" id="TIGR04257">
    <property type="entry name" value="nanowire_3heme"/>
    <property type="match status" value="1"/>
</dbReference>
<protein>
    <submittedName>
        <fullName evidence="2">Cytochrome c</fullName>
    </submittedName>
</protein>